<dbReference type="InterPro" id="IPR009081">
    <property type="entry name" value="PP-bd_ACP"/>
</dbReference>
<dbReference type="PROSITE" id="PS50075">
    <property type="entry name" value="CARRIER"/>
    <property type="match status" value="1"/>
</dbReference>
<evidence type="ECO:0000256" key="2">
    <source>
        <dbReference type="ARBA" id="ARBA00022553"/>
    </source>
</evidence>
<dbReference type="InterPro" id="IPR045851">
    <property type="entry name" value="AMP-bd_C_sf"/>
</dbReference>
<dbReference type="SUPFAM" id="SSF56801">
    <property type="entry name" value="Acetyl-CoA synthetase-like"/>
    <property type="match status" value="1"/>
</dbReference>
<dbReference type="GO" id="GO:0016874">
    <property type="term" value="F:ligase activity"/>
    <property type="evidence" value="ECO:0007669"/>
    <property type="project" value="UniProtKB-KW"/>
</dbReference>
<dbReference type="EMBL" id="CAJVRC010000903">
    <property type="protein sequence ID" value="CAG8909770.1"/>
    <property type="molecule type" value="Genomic_DNA"/>
</dbReference>
<reference evidence="5" key="1">
    <citation type="submission" date="2021-07" db="EMBL/GenBank/DDBJ databases">
        <authorList>
            <person name="Branca A.L. A."/>
        </authorList>
    </citation>
    <scope>NUCLEOTIDE SEQUENCE</scope>
</reference>
<gene>
    <name evidence="5" type="ORF">PEGY_LOCUS10567</name>
</gene>
<evidence type="ECO:0000256" key="3">
    <source>
        <dbReference type="ARBA" id="ARBA00022598"/>
    </source>
</evidence>
<dbReference type="GO" id="GO:0044550">
    <property type="term" value="P:secondary metabolite biosynthetic process"/>
    <property type="evidence" value="ECO:0007669"/>
    <property type="project" value="TreeGrafter"/>
</dbReference>
<keyword evidence="1" id="KW-0596">Phosphopantetheine</keyword>
<dbReference type="InterPro" id="IPR020806">
    <property type="entry name" value="PKS_PP-bd"/>
</dbReference>
<dbReference type="PANTHER" id="PTHR45527:SF1">
    <property type="entry name" value="FATTY ACID SYNTHASE"/>
    <property type="match status" value="1"/>
</dbReference>
<dbReference type="SUPFAM" id="SSF47336">
    <property type="entry name" value="ACP-like"/>
    <property type="match status" value="1"/>
</dbReference>
<keyword evidence="2" id="KW-0597">Phosphoprotein</keyword>
<dbReference type="InterPro" id="IPR036736">
    <property type="entry name" value="ACP-like_sf"/>
</dbReference>
<dbReference type="GO" id="GO:0005737">
    <property type="term" value="C:cytoplasm"/>
    <property type="evidence" value="ECO:0007669"/>
    <property type="project" value="TreeGrafter"/>
</dbReference>
<evidence type="ECO:0000256" key="1">
    <source>
        <dbReference type="ARBA" id="ARBA00022450"/>
    </source>
</evidence>
<dbReference type="AlphaFoldDB" id="A0A9W4KK87"/>
<proteinExistence type="predicted"/>
<dbReference type="InterPro" id="IPR042099">
    <property type="entry name" value="ANL_N_sf"/>
</dbReference>
<comment type="caution">
    <text evidence="5">The sequence shown here is derived from an EMBL/GenBank/DDBJ whole genome shotgun (WGS) entry which is preliminary data.</text>
</comment>
<evidence type="ECO:0000259" key="4">
    <source>
        <dbReference type="PROSITE" id="PS50075"/>
    </source>
</evidence>
<feature type="domain" description="Carrier" evidence="4">
    <location>
        <begin position="217"/>
        <end position="293"/>
    </location>
</feature>
<organism evidence="5 6">
    <name type="scientific">Penicillium egyptiacum</name>
    <dbReference type="NCBI Taxonomy" id="1303716"/>
    <lineage>
        <taxon>Eukaryota</taxon>
        <taxon>Fungi</taxon>
        <taxon>Dikarya</taxon>
        <taxon>Ascomycota</taxon>
        <taxon>Pezizomycotina</taxon>
        <taxon>Eurotiomycetes</taxon>
        <taxon>Eurotiomycetidae</taxon>
        <taxon>Eurotiales</taxon>
        <taxon>Aspergillaceae</taxon>
        <taxon>Penicillium</taxon>
    </lineage>
</organism>
<accession>A0A9W4KK87</accession>
<dbReference type="Gene3D" id="3.30.300.30">
    <property type="match status" value="1"/>
</dbReference>
<dbReference type="SMART" id="SM00823">
    <property type="entry name" value="PKS_PP"/>
    <property type="match status" value="1"/>
</dbReference>
<dbReference type="GO" id="GO:0031177">
    <property type="term" value="F:phosphopantetheine binding"/>
    <property type="evidence" value="ECO:0007669"/>
    <property type="project" value="InterPro"/>
</dbReference>
<dbReference type="Gene3D" id="1.10.1200.10">
    <property type="entry name" value="ACP-like"/>
    <property type="match status" value="1"/>
</dbReference>
<dbReference type="PANTHER" id="PTHR45527">
    <property type="entry name" value="NONRIBOSOMAL PEPTIDE SYNTHETASE"/>
    <property type="match status" value="1"/>
</dbReference>
<keyword evidence="6" id="KW-1185">Reference proteome</keyword>
<evidence type="ECO:0000313" key="6">
    <source>
        <dbReference type="Proteomes" id="UP001154252"/>
    </source>
</evidence>
<protein>
    <recommendedName>
        <fullName evidence="4">Carrier domain-containing protein</fullName>
    </recommendedName>
</protein>
<dbReference type="Pfam" id="PF00550">
    <property type="entry name" value="PP-binding"/>
    <property type="match status" value="1"/>
</dbReference>
<dbReference type="Gene3D" id="3.40.50.12780">
    <property type="entry name" value="N-terminal domain of ligase-like"/>
    <property type="match status" value="1"/>
</dbReference>
<evidence type="ECO:0000313" key="5">
    <source>
        <dbReference type="EMBL" id="CAG8909770.1"/>
    </source>
</evidence>
<dbReference type="GO" id="GO:0043041">
    <property type="term" value="P:amino acid activation for nonribosomal peptide biosynthetic process"/>
    <property type="evidence" value="ECO:0007669"/>
    <property type="project" value="TreeGrafter"/>
</dbReference>
<name>A0A9W4KK87_9EURO</name>
<dbReference type="OrthoDB" id="416786at2759"/>
<keyword evidence="3" id="KW-0436">Ligase</keyword>
<dbReference type="Proteomes" id="UP001154252">
    <property type="component" value="Unassembled WGS sequence"/>
</dbReference>
<sequence>MGSPSIGRGVGCCTWVVDPTEIERLLPVRCIDELVIERPLVGQGYLGEPGKTAESFVQDPARLLRGGPGCPGRQGRLHRTGDLVRYNADGTLVFVGREYFQVKIRGQRVELREVGAPCTAESCGRHRVGRRGRGDYTTRQHGPNRVQEAIQQATQGLQERLGKQLPGYMVPSACIPVDEIPTTVTGKMDRRRLREIGGAMRREQLAALQPARGERRAATTATERRLQDLWASILGLEAGSTAADYNFLRIGGDSIGAMRLVEVARNHGLSFTVADVLSNPSLGALAGALSEIHTLR</sequence>